<dbReference type="EMBL" id="UZAL01042675">
    <property type="protein sequence ID" value="VDP80323.1"/>
    <property type="molecule type" value="Genomic_DNA"/>
</dbReference>
<dbReference type="STRING" id="31246.A0A183PZ35"/>
<evidence type="ECO:0000313" key="2">
    <source>
        <dbReference type="Proteomes" id="UP000269396"/>
    </source>
</evidence>
<sequence>MIQSISANPLTALSIWDSPKRQFIATGDIQELKKFNEYIEREVKRKEFVSMRWNLREQEKIEQEAENKRRAGLAPAVMLSDEEIIQKEKFEYEKYLSEEHTFLRSLGLVEEDD</sequence>
<reference evidence="1 2" key="1">
    <citation type="submission" date="2018-11" db="EMBL/GenBank/DDBJ databases">
        <authorList>
            <consortium name="Pathogen Informatics"/>
        </authorList>
    </citation>
    <scope>NUCLEOTIDE SEQUENCE [LARGE SCALE GENOMIC DNA]</scope>
    <source>
        <strain>Denwood</strain>
        <strain evidence="2">Zambia</strain>
    </source>
</reference>
<evidence type="ECO:0000313" key="1">
    <source>
        <dbReference type="EMBL" id="VDP80323.1"/>
    </source>
</evidence>
<name>A0A183PZ35_9TREM</name>
<dbReference type="AlphaFoldDB" id="A0A183PZ35"/>
<proteinExistence type="predicted"/>
<dbReference type="Proteomes" id="UP000269396">
    <property type="component" value="Unassembled WGS sequence"/>
</dbReference>
<gene>
    <name evidence="1" type="ORF">SMTD_LOCUS19621</name>
</gene>
<organism evidence="1 2">
    <name type="scientific">Schistosoma mattheei</name>
    <dbReference type="NCBI Taxonomy" id="31246"/>
    <lineage>
        <taxon>Eukaryota</taxon>
        <taxon>Metazoa</taxon>
        <taxon>Spiralia</taxon>
        <taxon>Lophotrochozoa</taxon>
        <taxon>Platyhelminthes</taxon>
        <taxon>Trematoda</taxon>
        <taxon>Digenea</taxon>
        <taxon>Strigeidida</taxon>
        <taxon>Schistosomatoidea</taxon>
        <taxon>Schistosomatidae</taxon>
        <taxon>Schistosoma</taxon>
    </lineage>
</organism>
<protein>
    <submittedName>
        <fullName evidence="1">Uncharacterized protein</fullName>
    </submittedName>
</protein>
<keyword evidence="2" id="KW-1185">Reference proteome</keyword>
<accession>A0A183PZ35</accession>